<dbReference type="InterPro" id="IPR019271">
    <property type="entry name" value="DUF2284_metal-binding"/>
</dbReference>
<reference evidence="1" key="1">
    <citation type="journal article" date="2014" name="Front. Microbiol.">
        <title>High frequency of phylogenetically diverse reductive dehalogenase-homologous genes in deep subseafloor sedimentary metagenomes.</title>
        <authorList>
            <person name="Kawai M."/>
            <person name="Futagami T."/>
            <person name="Toyoda A."/>
            <person name="Takaki Y."/>
            <person name="Nishi S."/>
            <person name="Hori S."/>
            <person name="Arai W."/>
            <person name="Tsubouchi T."/>
            <person name="Morono Y."/>
            <person name="Uchiyama I."/>
            <person name="Ito T."/>
            <person name="Fujiyama A."/>
            <person name="Inagaki F."/>
            <person name="Takami H."/>
        </authorList>
    </citation>
    <scope>NUCLEOTIDE SEQUENCE</scope>
    <source>
        <strain evidence="1">Expedition CK06-06</strain>
    </source>
</reference>
<dbReference type="EMBL" id="BARU01004428">
    <property type="protein sequence ID" value="GAH20410.1"/>
    <property type="molecule type" value="Genomic_DNA"/>
</dbReference>
<proteinExistence type="predicted"/>
<dbReference type="Pfam" id="PF10050">
    <property type="entry name" value="DUF2284"/>
    <property type="match status" value="1"/>
</dbReference>
<comment type="caution">
    <text evidence="1">The sequence shown here is derived from an EMBL/GenBank/DDBJ whole genome shotgun (WGS) entry which is preliminary data.</text>
</comment>
<protein>
    <recommendedName>
        <fullName evidence="2">DUF2284 domain-containing protein</fullName>
    </recommendedName>
</protein>
<dbReference type="AlphaFoldDB" id="X1EJ74"/>
<name>X1EJ74_9ZZZZ</name>
<organism evidence="1">
    <name type="scientific">marine sediment metagenome</name>
    <dbReference type="NCBI Taxonomy" id="412755"/>
    <lineage>
        <taxon>unclassified sequences</taxon>
        <taxon>metagenomes</taxon>
        <taxon>ecological metagenomes</taxon>
    </lineage>
</organism>
<accession>X1EJ74</accession>
<feature type="non-terminal residue" evidence="1">
    <location>
        <position position="136"/>
    </location>
</feature>
<evidence type="ECO:0008006" key="2">
    <source>
        <dbReference type="Google" id="ProtNLM"/>
    </source>
</evidence>
<sequence length="136" mass="15651">MVINKASNSLLENILKITRQLEIETCLEFNPDILIPQQRIRDLCSEDKCGNFGNHYMCPPYVGSIEAHKERLMKYQHGILLQYSKPLDVNRDRKGLEKIKADFHRKILQLEGFLRDKGIKDVWGMIGGSCNLCGEC</sequence>
<gene>
    <name evidence="1" type="ORF">S03H2_08919</name>
</gene>
<evidence type="ECO:0000313" key="1">
    <source>
        <dbReference type="EMBL" id="GAH20410.1"/>
    </source>
</evidence>